<dbReference type="EMBL" id="CAMXCT010000599">
    <property type="protein sequence ID" value="CAI3980951.1"/>
    <property type="molecule type" value="Genomic_DNA"/>
</dbReference>
<name>A0A9P1BZ59_9DINO</name>
<dbReference type="Proteomes" id="UP001152797">
    <property type="component" value="Unassembled WGS sequence"/>
</dbReference>
<comment type="caution">
    <text evidence="2">The sequence shown here is derived from an EMBL/GenBank/DDBJ whole genome shotgun (WGS) entry which is preliminary data.</text>
</comment>
<sequence length="348" mass="39222">MASVDSQVTQPETPEQMKCWLCAQSFDAGQGRLHGKKFPCGLCSNAHRTMRRNLGGYPEEMQNFTPEEISDFFRTLHSKKPAGGGLNWQTMKAVMCTNIATRQIEQAKDKVKGEWLPASVWETRGWTKETIERQDNRWSNEYNAQVYRIRITSETWAQIHERITESLLRQERDATKKRGKEAEDLDVPMASVPKDDKDKKGQVAAAKKQERENEKIHALAARAVGAWTKILGQCEKMADKVHSAGAMPAETKQTYDELTAKLQKNMTAARQAINSFEQNKGKPVEDMAALAELPFQSADVKTVTQQSGVILKEVRKAFPKAAPKRKAQEVPANQEAQPKRRRTGKSNP</sequence>
<feature type="compositionally biased region" description="Basic residues" evidence="1">
    <location>
        <begin position="339"/>
        <end position="348"/>
    </location>
</feature>
<feature type="compositionally biased region" description="Basic and acidic residues" evidence="1">
    <location>
        <begin position="193"/>
        <end position="212"/>
    </location>
</feature>
<accession>A0A9P1BZ59</accession>
<gene>
    <name evidence="2" type="ORF">C1SCF055_LOCUS8791</name>
</gene>
<dbReference type="EMBL" id="CAMXCT030000599">
    <property type="protein sequence ID" value="CAL4768263.1"/>
    <property type="molecule type" value="Genomic_DNA"/>
</dbReference>
<evidence type="ECO:0000313" key="2">
    <source>
        <dbReference type="EMBL" id="CAI3980951.1"/>
    </source>
</evidence>
<evidence type="ECO:0000313" key="4">
    <source>
        <dbReference type="Proteomes" id="UP001152797"/>
    </source>
</evidence>
<dbReference type="OrthoDB" id="426557at2759"/>
<dbReference type="EMBL" id="CAMXCT020000599">
    <property type="protein sequence ID" value="CAL1134326.1"/>
    <property type="molecule type" value="Genomic_DNA"/>
</dbReference>
<protein>
    <submittedName>
        <fullName evidence="2">Uncharacterized protein</fullName>
    </submittedName>
</protein>
<organism evidence="2">
    <name type="scientific">Cladocopium goreaui</name>
    <dbReference type="NCBI Taxonomy" id="2562237"/>
    <lineage>
        <taxon>Eukaryota</taxon>
        <taxon>Sar</taxon>
        <taxon>Alveolata</taxon>
        <taxon>Dinophyceae</taxon>
        <taxon>Suessiales</taxon>
        <taxon>Symbiodiniaceae</taxon>
        <taxon>Cladocopium</taxon>
    </lineage>
</organism>
<feature type="region of interest" description="Disordered" evidence="1">
    <location>
        <begin position="320"/>
        <end position="348"/>
    </location>
</feature>
<keyword evidence="4" id="KW-1185">Reference proteome</keyword>
<reference evidence="3" key="2">
    <citation type="submission" date="2024-04" db="EMBL/GenBank/DDBJ databases">
        <authorList>
            <person name="Chen Y."/>
            <person name="Shah S."/>
            <person name="Dougan E. K."/>
            <person name="Thang M."/>
            <person name="Chan C."/>
        </authorList>
    </citation>
    <scope>NUCLEOTIDE SEQUENCE [LARGE SCALE GENOMIC DNA]</scope>
</reference>
<evidence type="ECO:0000313" key="3">
    <source>
        <dbReference type="EMBL" id="CAL1134326.1"/>
    </source>
</evidence>
<dbReference type="AlphaFoldDB" id="A0A9P1BZ59"/>
<evidence type="ECO:0000256" key="1">
    <source>
        <dbReference type="SAM" id="MobiDB-lite"/>
    </source>
</evidence>
<proteinExistence type="predicted"/>
<feature type="region of interest" description="Disordered" evidence="1">
    <location>
        <begin position="174"/>
        <end position="212"/>
    </location>
</feature>
<reference evidence="2" key="1">
    <citation type="submission" date="2022-10" db="EMBL/GenBank/DDBJ databases">
        <authorList>
            <person name="Chen Y."/>
            <person name="Dougan E. K."/>
            <person name="Chan C."/>
            <person name="Rhodes N."/>
            <person name="Thang M."/>
        </authorList>
    </citation>
    <scope>NUCLEOTIDE SEQUENCE</scope>
</reference>